<gene>
    <name evidence="3" type="ORF">HZT40_12650</name>
</gene>
<sequence length="262" mass="28657">MTPPAFIIARIAEVRGSSPREHGAYMLIAPQATLGSIGGGRLEHLVIAAARQWLADAICRFPRRRVHAYRNSASVAAGASASVTNTARTQAVGGTRNSMARKLSRLRCLVPGMSARRWPRSSPPSIAACIGWTTGRNSSPPPCPPTPASMWRPTPPTWCTNCPRRLVLVMTHDHALDLAICDAVLRRDRFRFLGLIGSQTKLAKFRKHLLDSGHSSEQLERITSPIGIPQIRSKQPERIALAAAAQLLAYRNRRTRMSSPPP</sequence>
<dbReference type="AlphaFoldDB" id="A0A7L6AT72"/>
<dbReference type="EMBL" id="CP059265">
    <property type="protein sequence ID" value="QLQ32295.1"/>
    <property type="molecule type" value="Genomic_DNA"/>
</dbReference>
<evidence type="ECO:0000259" key="1">
    <source>
        <dbReference type="Pfam" id="PF02625"/>
    </source>
</evidence>
<feature type="domain" description="XdhC Rossmann" evidence="2">
    <location>
        <begin position="154"/>
        <end position="247"/>
    </location>
</feature>
<dbReference type="KEGG" id="this:HZT40_12650"/>
<keyword evidence="4" id="KW-1185">Reference proteome</keyword>
<dbReference type="Gene3D" id="3.40.50.720">
    <property type="entry name" value="NAD(P)-binding Rossmann-like Domain"/>
    <property type="match status" value="1"/>
</dbReference>
<dbReference type="Pfam" id="PF02625">
    <property type="entry name" value="XdhC_CoxI"/>
    <property type="match status" value="1"/>
</dbReference>
<dbReference type="InterPro" id="IPR052698">
    <property type="entry name" value="MoCofactor_Util/Proc"/>
</dbReference>
<feature type="domain" description="XdhC- CoxI" evidence="1">
    <location>
        <begin position="6"/>
        <end position="57"/>
    </location>
</feature>
<dbReference type="InterPro" id="IPR003777">
    <property type="entry name" value="XdhC_CoxI"/>
</dbReference>
<organism evidence="3 4">
    <name type="scientific">Candidatus Thiothrix singaporensis</name>
    <dbReference type="NCBI Taxonomy" id="2799669"/>
    <lineage>
        <taxon>Bacteria</taxon>
        <taxon>Pseudomonadati</taxon>
        <taxon>Pseudomonadota</taxon>
        <taxon>Gammaproteobacteria</taxon>
        <taxon>Thiotrichales</taxon>
        <taxon>Thiotrichaceae</taxon>
        <taxon>Thiothrix</taxon>
    </lineage>
</organism>
<dbReference type="PANTHER" id="PTHR30388">
    <property type="entry name" value="ALDEHYDE OXIDOREDUCTASE MOLYBDENUM COFACTOR ASSEMBLY PROTEIN"/>
    <property type="match status" value="1"/>
</dbReference>
<accession>A0A7L6AT72</accession>
<evidence type="ECO:0000259" key="2">
    <source>
        <dbReference type="Pfam" id="PF13478"/>
    </source>
</evidence>
<dbReference type="PANTHER" id="PTHR30388:SF6">
    <property type="entry name" value="XANTHINE DEHYDROGENASE SUBUNIT A-RELATED"/>
    <property type="match status" value="1"/>
</dbReference>
<dbReference type="Proteomes" id="UP000510621">
    <property type="component" value="Chromosome"/>
</dbReference>
<proteinExistence type="predicted"/>
<dbReference type="InterPro" id="IPR027051">
    <property type="entry name" value="XdhC_Rossmann_dom"/>
</dbReference>
<reference evidence="3" key="1">
    <citation type="submission" date="2020-06" db="EMBL/GenBank/DDBJ databases">
        <title>Analysis procedures for assessing recovery of high quality, complete, closed genomes from Nanopore long read metagenome sequencing.</title>
        <authorList>
            <person name="Bessarab I."/>
            <person name="Arumugam K."/>
            <person name="Haryono M."/>
            <person name="Liu X."/>
            <person name="Roy S."/>
            <person name="Zuniga-Montanez R.E."/>
            <person name="Qiu G."/>
            <person name="Drautz-Moses D.I."/>
            <person name="Law Y.Y."/>
            <person name="Wuertz S."/>
            <person name="Lauro F.M."/>
            <person name="Huson D.H."/>
            <person name="Williams R.B."/>
        </authorList>
    </citation>
    <scope>NUCLEOTIDE SEQUENCE [LARGE SCALE GENOMIC DNA]</scope>
    <source>
        <strain evidence="3">SSD2</strain>
    </source>
</reference>
<name>A0A7L6AT72_9GAMM</name>
<evidence type="ECO:0000313" key="3">
    <source>
        <dbReference type="EMBL" id="QLQ32295.1"/>
    </source>
</evidence>
<evidence type="ECO:0000313" key="4">
    <source>
        <dbReference type="Proteomes" id="UP000510621"/>
    </source>
</evidence>
<dbReference type="Pfam" id="PF13478">
    <property type="entry name" value="XdhC_C"/>
    <property type="match status" value="1"/>
</dbReference>
<protein>
    <submittedName>
        <fullName evidence="3">XdhC family protein</fullName>
    </submittedName>
</protein>